<feature type="compositionally biased region" description="Low complexity" evidence="2">
    <location>
        <begin position="97"/>
        <end position="117"/>
    </location>
</feature>
<dbReference type="PROSITE" id="PS50157">
    <property type="entry name" value="ZINC_FINGER_C2H2_2"/>
    <property type="match status" value="1"/>
</dbReference>
<dbReference type="Proteomes" id="UP000637239">
    <property type="component" value="Chromosome 2"/>
</dbReference>
<reference evidence="4" key="1">
    <citation type="submission" date="2021-01" db="EMBL/GenBank/DDBJ databases">
        <authorList>
            <consortium name="Aspergillus chevalieri M1 genome sequencing consortium"/>
            <person name="Kazuki M."/>
            <person name="Futagami T."/>
        </authorList>
    </citation>
    <scope>NUCLEOTIDE SEQUENCE</scope>
    <source>
        <strain evidence="4">M1</strain>
    </source>
</reference>
<feature type="region of interest" description="Disordered" evidence="2">
    <location>
        <begin position="441"/>
        <end position="487"/>
    </location>
</feature>
<reference evidence="4" key="2">
    <citation type="submission" date="2021-02" db="EMBL/GenBank/DDBJ databases">
        <title>Aspergillus chevalieri M1 genome sequence.</title>
        <authorList>
            <person name="Kadooka C."/>
            <person name="Mori K."/>
            <person name="Futagami T."/>
        </authorList>
    </citation>
    <scope>NUCLEOTIDE SEQUENCE</scope>
    <source>
        <strain evidence="4">M1</strain>
    </source>
</reference>
<feature type="compositionally biased region" description="Polar residues" evidence="2">
    <location>
        <begin position="308"/>
        <end position="328"/>
    </location>
</feature>
<feature type="compositionally biased region" description="Low complexity" evidence="2">
    <location>
        <begin position="246"/>
        <end position="259"/>
    </location>
</feature>
<feature type="compositionally biased region" description="Basic and acidic residues" evidence="2">
    <location>
        <begin position="443"/>
        <end position="465"/>
    </location>
</feature>
<feature type="compositionally biased region" description="Low complexity" evidence="2">
    <location>
        <begin position="151"/>
        <end position="160"/>
    </location>
</feature>
<feature type="compositionally biased region" description="Acidic residues" evidence="2">
    <location>
        <begin position="273"/>
        <end position="289"/>
    </location>
</feature>
<feature type="region of interest" description="Disordered" evidence="2">
    <location>
        <begin position="1"/>
        <end position="179"/>
    </location>
</feature>
<dbReference type="PROSITE" id="PS00028">
    <property type="entry name" value="ZINC_FINGER_C2H2_1"/>
    <property type="match status" value="1"/>
</dbReference>
<evidence type="ECO:0000259" key="3">
    <source>
        <dbReference type="PROSITE" id="PS50157"/>
    </source>
</evidence>
<dbReference type="KEGG" id="ache:ACHE_20805S"/>
<evidence type="ECO:0000313" key="4">
    <source>
        <dbReference type="EMBL" id="BCR85347.1"/>
    </source>
</evidence>
<accession>A0A7R7VII7</accession>
<feature type="compositionally biased region" description="Polar residues" evidence="2">
    <location>
        <begin position="130"/>
        <end position="146"/>
    </location>
</feature>
<dbReference type="RefSeq" id="XP_043133869.1">
    <property type="nucleotide sequence ID" value="XM_043285148.1"/>
</dbReference>
<gene>
    <name evidence="4" type="ORF">ACHE_20805S</name>
</gene>
<evidence type="ECO:0000313" key="5">
    <source>
        <dbReference type="Proteomes" id="UP000637239"/>
    </source>
</evidence>
<dbReference type="GeneID" id="66979706"/>
<keyword evidence="1" id="KW-0863">Zinc-finger</keyword>
<dbReference type="GO" id="GO:0008270">
    <property type="term" value="F:zinc ion binding"/>
    <property type="evidence" value="ECO:0007669"/>
    <property type="project" value="UniProtKB-KW"/>
</dbReference>
<evidence type="ECO:0000256" key="2">
    <source>
        <dbReference type="SAM" id="MobiDB-lite"/>
    </source>
</evidence>
<organism evidence="4 5">
    <name type="scientific">Aspergillus chevalieri</name>
    <name type="common">Eurotium chevalieri</name>
    <dbReference type="NCBI Taxonomy" id="182096"/>
    <lineage>
        <taxon>Eukaryota</taxon>
        <taxon>Fungi</taxon>
        <taxon>Dikarya</taxon>
        <taxon>Ascomycota</taxon>
        <taxon>Pezizomycotina</taxon>
        <taxon>Eurotiomycetes</taxon>
        <taxon>Eurotiomycetidae</taxon>
        <taxon>Eurotiales</taxon>
        <taxon>Aspergillaceae</taxon>
        <taxon>Aspergillus</taxon>
        <taxon>Aspergillus subgen. Aspergillus</taxon>
    </lineage>
</organism>
<protein>
    <recommendedName>
        <fullName evidence="3">C2H2-type domain-containing protein</fullName>
    </recommendedName>
</protein>
<feature type="domain" description="C2H2-type" evidence="3">
    <location>
        <begin position="184"/>
        <end position="206"/>
    </location>
</feature>
<feature type="compositionally biased region" description="Low complexity" evidence="2">
    <location>
        <begin position="7"/>
        <end position="17"/>
    </location>
</feature>
<name>A0A7R7VII7_ASPCH</name>
<dbReference type="AlphaFoldDB" id="A0A7R7VII7"/>
<feature type="region of interest" description="Disordered" evidence="2">
    <location>
        <begin position="239"/>
        <end position="329"/>
    </location>
</feature>
<keyword evidence="5" id="KW-1185">Reference proteome</keyword>
<dbReference type="InterPro" id="IPR013087">
    <property type="entry name" value="Znf_C2H2_type"/>
</dbReference>
<proteinExistence type="predicted"/>
<evidence type="ECO:0000256" key="1">
    <source>
        <dbReference type="PROSITE-ProRule" id="PRU00042"/>
    </source>
</evidence>
<dbReference type="EMBL" id="AP024417">
    <property type="protein sequence ID" value="BCR85347.1"/>
    <property type="molecule type" value="Genomic_DNA"/>
</dbReference>
<sequence length="487" mass="51808">MASFKELSLSRPLPQSSQRHHHSHSMSLGAVNPNHRVTRRKSVTTAAATSAAAAAVAAATVKDPSSGESAGIPMPASVNRRPSSRKPLMESSSVGVPSGFTAATSSPSFFSRSMNSPGYQDPSVAGKVSVPNQPSLASNGSTATNTPPHPSSNLSAPSSSKNRNRRASEGAPPAKEGKRSLVELRCERCGKGYKHGSCLSKHMWEHDPAWAITSKLLISKHQQVQLLEAASVLVTMNHDGPEESELSSASPDASSESPEGLSSADTTPPPMEQDMEEDEESEDDEDDLEMSGVSTTADKRYDVPRASRNPSGLFSHSYQSVPSSSFNGSAPLHSPSFSNFQHSNIETRPSTANTKLHDDDEADLAAAIGLCNFGTPRTRPVAMSPSIPPVPSLPGRFLDPGNQSQSLDQSRVPGADTAFHGSIPGSIPNFLSVSYNPSLSYKVSDEREARTGDSDRTSRQNRNADVDFGNRPTQDDDDDGVFGRMEE</sequence>
<keyword evidence="1" id="KW-0862">Zinc</keyword>
<feature type="compositionally biased region" description="Low complexity" evidence="2">
    <location>
        <begin position="43"/>
        <end position="61"/>
    </location>
</feature>
<feature type="region of interest" description="Disordered" evidence="2">
    <location>
        <begin position="380"/>
        <end position="427"/>
    </location>
</feature>
<keyword evidence="1" id="KW-0479">Metal-binding</keyword>